<name>A0A1Y5RDR7_9RHOB</name>
<keyword evidence="3" id="KW-1185">Reference proteome</keyword>
<feature type="transmembrane region" description="Helical" evidence="1">
    <location>
        <begin position="23"/>
        <end position="47"/>
    </location>
</feature>
<sequence length="137" mass="15182">MRNAYQVLRGETRVTAQKTIEYFSYYLLVLGACLVFAPALMAAFILLPPPADNNILFVGFLVLVLAYYYWRMARDTNTAFFQATVIGRLGLFLATLIWVVFAGLAANYLVILAIDAAGALWTANALKRQGDAGFKFV</sequence>
<organism evidence="2 3">
    <name type="scientific">Roseovarius litorisediminis</name>
    <dbReference type="NCBI Taxonomy" id="1312363"/>
    <lineage>
        <taxon>Bacteria</taxon>
        <taxon>Pseudomonadati</taxon>
        <taxon>Pseudomonadota</taxon>
        <taxon>Alphaproteobacteria</taxon>
        <taxon>Rhodobacterales</taxon>
        <taxon>Roseobacteraceae</taxon>
        <taxon>Roseovarius</taxon>
    </lineage>
</organism>
<reference evidence="2 3" key="1">
    <citation type="submission" date="2017-03" db="EMBL/GenBank/DDBJ databases">
        <authorList>
            <person name="Afonso C.L."/>
            <person name="Miller P.J."/>
            <person name="Scott M.A."/>
            <person name="Spackman E."/>
            <person name="Goraichik I."/>
            <person name="Dimitrov K.M."/>
            <person name="Suarez D.L."/>
            <person name="Swayne D.E."/>
        </authorList>
    </citation>
    <scope>NUCLEOTIDE SEQUENCE [LARGE SCALE GENOMIC DNA]</scope>
    <source>
        <strain evidence="2 3">CECT 8287</strain>
    </source>
</reference>
<evidence type="ECO:0000313" key="2">
    <source>
        <dbReference type="EMBL" id="SLN12552.1"/>
    </source>
</evidence>
<keyword evidence="1" id="KW-1133">Transmembrane helix</keyword>
<feature type="transmembrane region" description="Helical" evidence="1">
    <location>
        <begin position="53"/>
        <end position="70"/>
    </location>
</feature>
<evidence type="ECO:0000313" key="3">
    <source>
        <dbReference type="Proteomes" id="UP000193827"/>
    </source>
</evidence>
<dbReference type="AlphaFoldDB" id="A0A1Y5RDR7"/>
<keyword evidence="1" id="KW-0472">Membrane</keyword>
<dbReference type="PROSITE" id="PS51257">
    <property type="entry name" value="PROKAR_LIPOPROTEIN"/>
    <property type="match status" value="1"/>
</dbReference>
<feature type="transmembrane region" description="Helical" evidence="1">
    <location>
        <begin position="91"/>
        <end position="114"/>
    </location>
</feature>
<protein>
    <submittedName>
        <fullName evidence="2">Uncharacterized protein</fullName>
    </submittedName>
</protein>
<accession>A0A1Y5RDR7</accession>
<keyword evidence="1" id="KW-0812">Transmembrane</keyword>
<dbReference type="EMBL" id="FWFL01000001">
    <property type="protein sequence ID" value="SLN12552.1"/>
    <property type="molecule type" value="Genomic_DNA"/>
</dbReference>
<dbReference type="Proteomes" id="UP000193827">
    <property type="component" value="Unassembled WGS sequence"/>
</dbReference>
<gene>
    <name evidence="2" type="ORF">PEL8287_00400</name>
</gene>
<proteinExistence type="predicted"/>
<evidence type="ECO:0000256" key="1">
    <source>
        <dbReference type="SAM" id="Phobius"/>
    </source>
</evidence>